<sequence length="196" mass="20232">MPILLWFLLLPILEIIGFIQVGDWIGAGPTIGLLALSAVIGVLLIRHRGLTSLSRLQGGALGADAALGGVLDSVCVVLAGILLIVPGFLSDLVALVLLVPPLRRGLGRWLIGRLAAGNAFRFVNAGGFAHPGGFSRPDGQTNPHAPRPGARPSGATDPGVIDGEFVTLSDPPPSSAPGTPRLSDSQWGKPRPDGRD</sequence>
<proteinExistence type="predicted"/>
<accession>A0A431VL50</accession>
<feature type="region of interest" description="Disordered" evidence="1">
    <location>
        <begin position="132"/>
        <end position="196"/>
    </location>
</feature>
<keyword evidence="2" id="KW-0812">Transmembrane</keyword>
<keyword evidence="2" id="KW-1133">Transmembrane helix</keyword>
<dbReference type="GO" id="GO:0016020">
    <property type="term" value="C:membrane"/>
    <property type="evidence" value="ECO:0007669"/>
    <property type="project" value="InterPro"/>
</dbReference>
<organism evidence="3 4">
    <name type="scientific">Azospirillum griseum</name>
    <dbReference type="NCBI Taxonomy" id="2496639"/>
    <lineage>
        <taxon>Bacteria</taxon>
        <taxon>Pseudomonadati</taxon>
        <taxon>Pseudomonadota</taxon>
        <taxon>Alphaproteobacteria</taxon>
        <taxon>Rhodospirillales</taxon>
        <taxon>Azospirillaceae</taxon>
        <taxon>Azospirillum</taxon>
    </lineage>
</organism>
<gene>
    <name evidence="3" type="ORF">EJ903_07515</name>
</gene>
<keyword evidence="4" id="KW-1185">Reference proteome</keyword>
<protein>
    <submittedName>
        <fullName evidence="3">FxsA family protein</fullName>
    </submittedName>
</protein>
<dbReference type="EMBL" id="RXMA01000005">
    <property type="protein sequence ID" value="RTR21952.1"/>
    <property type="molecule type" value="Genomic_DNA"/>
</dbReference>
<dbReference type="RefSeq" id="WP_126613706.1">
    <property type="nucleotide sequence ID" value="NZ_JBHUCY010000012.1"/>
</dbReference>
<evidence type="ECO:0000313" key="3">
    <source>
        <dbReference type="EMBL" id="RTR21952.1"/>
    </source>
</evidence>
<evidence type="ECO:0000256" key="1">
    <source>
        <dbReference type="SAM" id="MobiDB-lite"/>
    </source>
</evidence>
<comment type="caution">
    <text evidence="3">The sequence shown here is derived from an EMBL/GenBank/DDBJ whole genome shotgun (WGS) entry which is preliminary data.</text>
</comment>
<evidence type="ECO:0000256" key="2">
    <source>
        <dbReference type="SAM" id="Phobius"/>
    </source>
</evidence>
<dbReference type="NCBIfam" id="NF008528">
    <property type="entry name" value="PRK11463.1-2"/>
    <property type="match status" value="1"/>
</dbReference>
<dbReference type="Proteomes" id="UP000277007">
    <property type="component" value="Unassembled WGS sequence"/>
</dbReference>
<keyword evidence="2" id="KW-0472">Membrane</keyword>
<dbReference type="Pfam" id="PF04186">
    <property type="entry name" value="FxsA"/>
    <property type="match status" value="1"/>
</dbReference>
<feature type="transmembrane region" description="Helical" evidence="2">
    <location>
        <begin position="27"/>
        <end position="45"/>
    </location>
</feature>
<reference evidence="3 4" key="1">
    <citation type="submission" date="2018-12" db="EMBL/GenBank/DDBJ databases">
        <authorList>
            <person name="Yang Y."/>
        </authorList>
    </citation>
    <scope>NUCLEOTIDE SEQUENCE [LARGE SCALE GENOMIC DNA]</scope>
    <source>
        <strain evidence="3 4">L-25-5w-1</strain>
    </source>
</reference>
<name>A0A431VL50_9PROT</name>
<dbReference type="OrthoDB" id="9792788at2"/>
<evidence type="ECO:0000313" key="4">
    <source>
        <dbReference type="Proteomes" id="UP000277007"/>
    </source>
</evidence>
<dbReference type="InterPro" id="IPR007313">
    <property type="entry name" value="FxsA"/>
</dbReference>
<dbReference type="PANTHER" id="PTHR35335:SF1">
    <property type="entry name" value="UPF0716 PROTEIN FXSA"/>
    <property type="match status" value="1"/>
</dbReference>
<feature type="transmembrane region" description="Helical" evidence="2">
    <location>
        <begin position="77"/>
        <end position="99"/>
    </location>
</feature>
<dbReference type="PANTHER" id="PTHR35335">
    <property type="entry name" value="UPF0716 PROTEIN FXSA"/>
    <property type="match status" value="1"/>
</dbReference>
<dbReference type="AlphaFoldDB" id="A0A431VL50"/>